<feature type="domain" description="Terminase large subunit-like ATPase" evidence="1">
    <location>
        <begin position="83"/>
        <end position="255"/>
    </location>
</feature>
<evidence type="ECO:0000313" key="4">
    <source>
        <dbReference type="Proteomes" id="UP001596108"/>
    </source>
</evidence>
<keyword evidence="4" id="KW-1185">Reference proteome</keyword>
<comment type="caution">
    <text evidence="3">The sequence shown here is derived from an EMBL/GenBank/DDBJ whole genome shotgun (WGS) entry which is preliminary data.</text>
</comment>
<dbReference type="RefSeq" id="WP_378114337.1">
    <property type="nucleotide sequence ID" value="NZ_JBHSNC010000057.1"/>
</dbReference>
<accession>A0ABW0R6L7</accession>
<dbReference type="Pfam" id="PF03354">
    <property type="entry name" value="TerL_ATPase"/>
    <property type="match status" value="1"/>
</dbReference>
<dbReference type="InterPro" id="IPR046462">
    <property type="entry name" value="TerL_nuclease"/>
</dbReference>
<evidence type="ECO:0000259" key="1">
    <source>
        <dbReference type="Pfam" id="PF03354"/>
    </source>
</evidence>
<sequence>MREADQLIESMVQYAEDVADGRVRACRKHRRACERFLSDIQRSEEEGYPFFFDVDELYRFYRWSRLFKHTKGVLTGQPIELTPFQLFVVGNIFCWKRKSSGLRRFRKAYIQLARKNAKSQLLALIASYEAFISPEQSEVYIAGWGREQSSIVYEEILSQIRAVEMLKGKYTDSYGRIRHLKSGSVIQPLSKEALKTGDGKNPSLAVVDEFHVHETSEIYDVLISGMVARANPLIVIITTAGFDMSKPCFTEYQYVSNILDEDSMIENDEYFVIICELDPEDDIKDEQNWAKANPIVATYDEGLAFLRSELKAALDVPEKMRNFLTKNMNLWVDQKENGYMPMNDWRECGLAERGKRGENGKIDLELRDCYVGIDLSKKIDLTSVAGIIPLGDGRFYVWQHSFIPADTLAAKRKTDKFDYDLCVKEGRLTVTPGAVVDYRFIQAHLKKIAEDNLWNIKEICYDPYNATQFAQEMESDGFVMVEIRQGVKTLSEPTKFVRELALSRRVIHDDDRLLTWAVGNAVTRQDHNENIQLDKDKSTNRIDPIAALINAAVRAMTLAGETDVSEFSDSEFLGRLWG</sequence>
<gene>
    <name evidence="3" type="ORF">ACFPQ4_23415</name>
</gene>
<dbReference type="Gene3D" id="3.40.50.300">
    <property type="entry name" value="P-loop containing nucleotide triphosphate hydrolases"/>
    <property type="match status" value="1"/>
</dbReference>
<proteinExistence type="predicted"/>
<dbReference type="Pfam" id="PF20441">
    <property type="entry name" value="TerL_nuclease"/>
    <property type="match status" value="1"/>
</dbReference>
<dbReference type="EMBL" id="JBHSNC010000057">
    <property type="protein sequence ID" value="MFC5532376.1"/>
    <property type="molecule type" value="Genomic_DNA"/>
</dbReference>
<dbReference type="InterPro" id="IPR027417">
    <property type="entry name" value="P-loop_NTPase"/>
</dbReference>
<dbReference type="PANTHER" id="PTHR41287:SF1">
    <property type="entry name" value="PROTEIN YMFN"/>
    <property type="match status" value="1"/>
</dbReference>
<name>A0ABW0R6L7_9BACL</name>
<evidence type="ECO:0000313" key="3">
    <source>
        <dbReference type="EMBL" id="MFC5532376.1"/>
    </source>
</evidence>
<organism evidence="3 4">
    <name type="scientific">Cohnella yongneupensis</name>
    <dbReference type="NCBI Taxonomy" id="425006"/>
    <lineage>
        <taxon>Bacteria</taxon>
        <taxon>Bacillati</taxon>
        <taxon>Bacillota</taxon>
        <taxon>Bacilli</taxon>
        <taxon>Bacillales</taxon>
        <taxon>Paenibacillaceae</taxon>
        <taxon>Cohnella</taxon>
    </lineage>
</organism>
<dbReference type="InterPro" id="IPR046461">
    <property type="entry name" value="TerL_ATPase"/>
</dbReference>
<feature type="domain" description="Terminase large subunit-like endonuclease" evidence="2">
    <location>
        <begin position="265"/>
        <end position="556"/>
    </location>
</feature>
<dbReference type="PANTHER" id="PTHR41287">
    <property type="match status" value="1"/>
</dbReference>
<protein>
    <submittedName>
        <fullName evidence="3">Terminase large subunit</fullName>
    </submittedName>
</protein>
<evidence type="ECO:0000259" key="2">
    <source>
        <dbReference type="Pfam" id="PF20441"/>
    </source>
</evidence>
<dbReference type="InterPro" id="IPR005021">
    <property type="entry name" value="Terminase_largesu-like"/>
</dbReference>
<reference evidence="4" key="1">
    <citation type="journal article" date="2019" name="Int. J. Syst. Evol. Microbiol.">
        <title>The Global Catalogue of Microorganisms (GCM) 10K type strain sequencing project: providing services to taxonomists for standard genome sequencing and annotation.</title>
        <authorList>
            <consortium name="The Broad Institute Genomics Platform"/>
            <consortium name="The Broad Institute Genome Sequencing Center for Infectious Disease"/>
            <person name="Wu L."/>
            <person name="Ma J."/>
        </authorList>
    </citation>
    <scope>NUCLEOTIDE SEQUENCE [LARGE SCALE GENOMIC DNA]</scope>
    <source>
        <strain evidence="4">CGMCC 1.18578</strain>
    </source>
</reference>
<dbReference type="Proteomes" id="UP001596108">
    <property type="component" value="Unassembled WGS sequence"/>
</dbReference>